<reference evidence="12" key="1">
    <citation type="submission" date="2017-01" db="EMBL/GenBank/DDBJ databases">
        <title>Genome sequence of Rouxiella sp. ERMR1:05.</title>
        <authorList>
            <person name="Kumar R."/>
            <person name="Singh D."/>
            <person name="Kumar S."/>
        </authorList>
    </citation>
    <scope>NUCLEOTIDE SEQUENCE [LARGE SCALE GENOMIC DNA]</scope>
    <source>
        <strain evidence="12">ERMR1:05</strain>
    </source>
</reference>
<dbReference type="NCBIfam" id="TIGR03824">
    <property type="entry name" value="FlgM_jcvi"/>
    <property type="match status" value="1"/>
</dbReference>
<keyword evidence="3" id="KW-0678">Repressor</keyword>
<dbReference type="GO" id="GO:0044781">
    <property type="term" value="P:bacterial-type flagellum organization"/>
    <property type="evidence" value="ECO:0007669"/>
    <property type="project" value="UniProtKB-KW"/>
</dbReference>
<accession>A0A2L1UPB7</accession>
<keyword evidence="6" id="KW-0804">Transcription</keyword>
<dbReference type="SUPFAM" id="SSF101498">
    <property type="entry name" value="Anti-sigma factor FlgM"/>
    <property type="match status" value="1"/>
</dbReference>
<dbReference type="KEGG" id="rox:BV494_07410"/>
<evidence type="ECO:0000256" key="3">
    <source>
        <dbReference type="ARBA" id="ARBA00022491"/>
    </source>
</evidence>
<dbReference type="InterPro" id="IPR007412">
    <property type="entry name" value="FlgM"/>
</dbReference>
<evidence type="ECO:0000256" key="5">
    <source>
        <dbReference type="ARBA" id="ARBA00023015"/>
    </source>
</evidence>
<evidence type="ECO:0000313" key="11">
    <source>
        <dbReference type="EMBL" id="AVF34773.1"/>
    </source>
</evidence>
<dbReference type="InterPro" id="IPR031316">
    <property type="entry name" value="FlgM_C"/>
</dbReference>
<gene>
    <name evidence="11" type="ORF">BV494_07410</name>
</gene>
<evidence type="ECO:0000256" key="6">
    <source>
        <dbReference type="ARBA" id="ARBA00023163"/>
    </source>
</evidence>
<feature type="region of interest" description="Disordered" evidence="9">
    <location>
        <begin position="1"/>
        <end position="60"/>
    </location>
</feature>
<evidence type="ECO:0000256" key="7">
    <source>
        <dbReference type="ARBA" id="ARBA00024739"/>
    </source>
</evidence>
<comment type="similarity">
    <text evidence="1">Belongs to the FlgM family.</text>
</comment>
<evidence type="ECO:0000259" key="10">
    <source>
        <dbReference type="Pfam" id="PF04316"/>
    </source>
</evidence>
<dbReference type="RefSeq" id="WP_104922290.1">
    <property type="nucleotide sequence ID" value="NZ_CP019062.1"/>
</dbReference>
<organism evidence="11 12">
    <name type="scientific">Rahnella sikkimica</name>
    <dbReference type="NCBI Taxonomy" id="1805933"/>
    <lineage>
        <taxon>Bacteria</taxon>
        <taxon>Pseudomonadati</taxon>
        <taxon>Pseudomonadota</taxon>
        <taxon>Gammaproteobacteria</taxon>
        <taxon>Enterobacterales</taxon>
        <taxon>Yersiniaceae</taxon>
        <taxon>Rahnella</taxon>
    </lineage>
</organism>
<proteinExistence type="inferred from homology"/>
<name>A0A2L1UPB7_9GAMM</name>
<evidence type="ECO:0000313" key="12">
    <source>
        <dbReference type="Proteomes" id="UP000239197"/>
    </source>
</evidence>
<dbReference type="AlphaFoldDB" id="A0A2L1UPB7"/>
<evidence type="ECO:0000256" key="4">
    <source>
        <dbReference type="ARBA" id="ARBA00022795"/>
    </source>
</evidence>
<feature type="compositionally biased region" description="Low complexity" evidence="9">
    <location>
        <begin position="34"/>
        <end position="58"/>
    </location>
</feature>
<evidence type="ECO:0000256" key="8">
    <source>
        <dbReference type="ARBA" id="ARBA00030117"/>
    </source>
</evidence>
<evidence type="ECO:0000256" key="2">
    <source>
        <dbReference type="ARBA" id="ARBA00017823"/>
    </source>
</evidence>
<evidence type="ECO:0000256" key="1">
    <source>
        <dbReference type="ARBA" id="ARBA00005322"/>
    </source>
</evidence>
<dbReference type="Proteomes" id="UP000239197">
    <property type="component" value="Chromosome"/>
</dbReference>
<dbReference type="GO" id="GO:0045892">
    <property type="term" value="P:negative regulation of DNA-templated transcription"/>
    <property type="evidence" value="ECO:0007669"/>
    <property type="project" value="InterPro"/>
</dbReference>
<keyword evidence="12" id="KW-1185">Reference proteome</keyword>
<dbReference type="OrthoDB" id="7062942at2"/>
<feature type="compositionally biased region" description="Polar residues" evidence="9">
    <location>
        <begin position="7"/>
        <end position="27"/>
    </location>
</feature>
<keyword evidence="4" id="KW-1005">Bacterial flagellum biogenesis</keyword>
<dbReference type="InterPro" id="IPR035890">
    <property type="entry name" value="Anti-sigma-28_factor_FlgM_sf"/>
</dbReference>
<dbReference type="Pfam" id="PF04316">
    <property type="entry name" value="FlgM"/>
    <property type="match status" value="1"/>
</dbReference>
<dbReference type="EMBL" id="CP019062">
    <property type="protein sequence ID" value="AVF34773.1"/>
    <property type="molecule type" value="Genomic_DNA"/>
</dbReference>
<feature type="domain" description="Anti-sigma-28 factor FlgM C-terminal" evidence="10">
    <location>
        <begin position="40"/>
        <end position="91"/>
    </location>
</feature>
<sequence>MAIDRTQGVSPLTSIQQRDPSEASVQNTRKEDTVSGTTTSGTAVTLSSAQSSLTQSSAQDINTARVDELKQAIRDGKLTMDTGKIADALLKDTQDYLKGL</sequence>
<comment type="function">
    <text evidence="7">Responsible for the coupling of flagellin expression to flagellar assembly by preventing expression of the flagellin genes when a component of the middle class of proteins is defective. It negatively regulates flagellar genes by inhibiting the activity of FliA by directly binding to FliA.</text>
</comment>
<protein>
    <recommendedName>
        <fullName evidence="2">Negative regulator of flagellin synthesis</fullName>
    </recommendedName>
    <alternativeName>
        <fullName evidence="8">Anti-sigma-28 factor</fullName>
    </alternativeName>
</protein>
<evidence type="ECO:0000256" key="9">
    <source>
        <dbReference type="SAM" id="MobiDB-lite"/>
    </source>
</evidence>
<keyword evidence="5" id="KW-0805">Transcription regulation</keyword>